<name>A0AA47P338_MERPO</name>
<dbReference type="InterPro" id="IPR012337">
    <property type="entry name" value="RNaseH-like_sf"/>
</dbReference>
<evidence type="ECO:0000313" key="2">
    <source>
        <dbReference type="EMBL" id="KAK0146615.1"/>
    </source>
</evidence>
<dbReference type="SUPFAM" id="SSF53098">
    <property type="entry name" value="Ribonuclease H-like"/>
    <property type="match status" value="1"/>
</dbReference>
<sequence length="191" mass="21457">MPELRPKQECVTRWNSAFHMLKGVLESKDAIISTLAIINAPVDALSQEEWEVVRETCTVLEPFEQVTVEISADSLQNATPVQGSAENNSPPPDRRNSNRESYRVGDCSLCIYEKKVPQNGIQYCSLRNHHTRSEVQKSWPLMTTELLMRHCSSSKMQPRQPTGSTTRRARGRRGSRGPRCGATNVCCLEAL</sequence>
<feature type="region of interest" description="Disordered" evidence="1">
    <location>
        <begin position="78"/>
        <end position="100"/>
    </location>
</feature>
<feature type="compositionally biased region" description="Polar residues" evidence="1">
    <location>
        <begin position="151"/>
        <end position="160"/>
    </location>
</feature>
<proteinExistence type="predicted"/>
<comment type="caution">
    <text evidence="2">The sequence shown here is derived from an EMBL/GenBank/DDBJ whole genome shotgun (WGS) entry which is preliminary data.</text>
</comment>
<protein>
    <submittedName>
        <fullName evidence="2">Uncharacterized protein</fullName>
    </submittedName>
</protein>
<reference evidence="2" key="1">
    <citation type="journal article" date="2023" name="Front. Mar. Sci.">
        <title>A new Merluccius polli reference genome to investigate the effects of global change in West African waters.</title>
        <authorList>
            <person name="Mateo J.L."/>
            <person name="Blanco-Fernandez C."/>
            <person name="Garcia-Vazquez E."/>
            <person name="Machado-Schiaffino G."/>
        </authorList>
    </citation>
    <scope>NUCLEOTIDE SEQUENCE</scope>
    <source>
        <strain evidence="2">C29</strain>
        <tissue evidence="2">Fin</tissue>
    </source>
</reference>
<evidence type="ECO:0000256" key="1">
    <source>
        <dbReference type="SAM" id="MobiDB-lite"/>
    </source>
</evidence>
<keyword evidence="3" id="KW-1185">Reference proteome</keyword>
<evidence type="ECO:0000313" key="3">
    <source>
        <dbReference type="Proteomes" id="UP001174136"/>
    </source>
</evidence>
<dbReference type="EMBL" id="JAOPHQ010002564">
    <property type="protein sequence ID" value="KAK0146615.1"/>
    <property type="molecule type" value="Genomic_DNA"/>
</dbReference>
<dbReference type="Proteomes" id="UP001174136">
    <property type="component" value="Unassembled WGS sequence"/>
</dbReference>
<gene>
    <name evidence="2" type="ORF">N1851_014070</name>
</gene>
<dbReference type="AlphaFoldDB" id="A0AA47P338"/>
<feature type="compositionally biased region" description="Basic residues" evidence="1">
    <location>
        <begin position="167"/>
        <end position="176"/>
    </location>
</feature>
<organism evidence="2 3">
    <name type="scientific">Merluccius polli</name>
    <name type="common">Benguela hake</name>
    <name type="synonym">Merluccius cadenati</name>
    <dbReference type="NCBI Taxonomy" id="89951"/>
    <lineage>
        <taxon>Eukaryota</taxon>
        <taxon>Metazoa</taxon>
        <taxon>Chordata</taxon>
        <taxon>Craniata</taxon>
        <taxon>Vertebrata</taxon>
        <taxon>Euteleostomi</taxon>
        <taxon>Actinopterygii</taxon>
        <taxon>Neopterygii</taxon>
        <taxon>Teleostei</taxon>
        <taxon>Neoteleostei</taxon>
        <taxon>Acanthomorphata</taxon>
        <taxon>Zeiogadaria</taxon>
        <taxon>Gadariae</taxon>
        <taxon>Gadiformes</taxon>
        <taxon>Gadoidei</taxon>
        <taxon>Merlucciidae</taxon>
        <taxon>Merluccius</taxon>
    </lineage>
</organism>
<accession>A0AA47P338</accession>
<feature type="region of interest" description="Disordered" evidence="1">
    <location>
        <begin position="151"/>
        <end position="178"/>
    </location>
</feature>